<sequence length="219" mass="24828">MSESKEEPPKVEAVVPAMEVKVVENKADEPTALEAHMGYFANPKTGKIEYTYAYNKFRALGNTKMESTKQAMGTLTLAAGIVKCPFKSFTPKDGLVLKHPCDSRIYDPSGNVNAEAFNKLVQFKNETGAKNYISKTTLFEFMNQFYDEDKNVKRHSFWKNLSEGEWGNLFKLATNHWEKTATGYEPCITFDLLKQFFEDTPAVFKLVEDKKLPVSKPVV</sequence>
<organism evidence="1">
    <name type="scientific">Edafosvirus sp</name>
    <dbReference type="NCBI Taxonomy" id="2487765"/>
    <lineage>
        <taxon>Viruses</taxon>
        <taxon>Varidnaviria</taxon>
        <taxon>Bamfordvirae</taxon>
        <taxon>Nucleocytoviricota</taxon>
        <taxon>Megaviricetes</taxon>
        <taxon>Imitervirales</taxon>
        <taxon>Mimiviridae</taxon>
        <taxon>Klosneuvirinae</taxon>
    </lineage>
</organism>
<gene>
    <name evidence="1" type="ORF">Edafosvirus62_2</name>
</gene>
<evidence type="ECO:0000313" key="1">
    <source>
        <dbReference type="EMBL" id="AYV78966.1"/>
    </source>
</evidence>
<protein>
    <submittedName>
        <fullName evidence="1">Uncharacterized protein</fullName>
    </submittedName>
</protein>
<proteinExistence type="predicted"/>
<reference evidence="1" key="1">
    <citation type="submission" date="2018-10" db="EMBL/GenBank/DDBJ databases">
        <title>Hidden diversity of soil giant viruses.</title>
        <authorList>
            <person name="Schulz F."/>
            <person name="Alteio L."/>
            <person name="Goudeau D."/>
            <person name="Ryan E.M."/>
            <person name="Malmstrom R.R."/>
            <person name="Blanchard J."/>
            <person name="Woyke T."/>
        </authorList>
    </citation>
    <scope>NUCLEOTIDE SEQUENCE</scope>
    <source>
        <strain evidence="1">EDV1</strain>
    </source>
</reference>
<dbReference type="Pfam" id="PF05042">
    <property type="entry name" value="Caleosin"/>
    <property type="match status" value="1"/>
</dbReference>
<dbReference type="EMBL" id="MK072127">
    <property type="protein sequence ID" value="AYV78966.1"/>
    <property type="molecule type" value="Genomic_DNA"/>
</dbReference>
<dbReference type="InterPro" id="IPR007736">
    <property type="entry name" value="Caleosin-related"/>
</dbReference>
<name>A0A3G4ZVQ5_9VIRU</name>
<accession>A0A3G4ZVQ5</accession>